<gene>
    <name evidence="1" type="ORF">CTA1_3233</name>
</gene>
<organism evidence="1 2">
    <name type="scientific">Colletotrichum tanaceti</name>
    <dbReference type="NCBI Taxonomy" id="1306861"/>
    <lineage>
        <taxon>Eukaryota</taxon>
        <taxon>Fungi</taxon>
        <taxon>Dikarya</taxon>
        <taxon>Ascomycota</taxon>
        <taxon>Pezizomycotina</taxon>
        <taxon>Sordariomycetes</taxon>
        <taxon>Hypocreomycetidae</taxon>
        <taxon>Glomerellales</taxon>
        <taxon>Glomerellaceae</taxon>
        <taxon>Colletotrichum</taxon>
        <taxon>Colletotrichum destructivum species complex</taxon>
    </lineage>
</organism>
<comment type="caution">
    <text evidence="1">The sequence shown here is derived from an EMBL/GenBank/DDBJ whole genome shotgun (WGS) entry which is preliminary data.</text>
</comment>
<keyword evidence="2" id="KW-1185">Reference proteome</keyword>
<dbReference type="EMBL" id="PJEX01000598">
    <property type="protein sequence ID" value="TKW49192.1"/>
    <property type="molecule type" value="Genomic_DNA"/>
</dbReference>
<dbReference type="Proteomes" id="UP000310108">
    <property type="component" value="Unassembled WGS sequence"/>
</dbReference>
<dbReference type="AlphaFoldDB" id="A0A4U6X1E4"/>
<reference evidence="1 2" key="1">
    <citation type="journal article" date="2019" name="PLoS ONE">
        <title>Comparative genome analysis indicates high evolutionary potential of pathogenicity genes in Colletotrichum tanaceti.</title>
        <authorList>
            <person name="Lelwala R.V."/>
            <person name="Korhonen P.K."/>
            <person name="Young N.D."/>
            <person name="Scott J.B."/>
            <person name="Ades P.A."/>
            <person name="Gasser R.B."/>
            <person name="Taylor P.W.J."/>
        </authorList>
    </citation>
    <scope>NUCLEOTIDE SEQUENCE [LARGE SCALE GENOMIC DNA]</scope>
    <source>
        <strain evidence="1">BRIP57314</strain>
    </source>
</reference>
<evidence type="ECO:0000313" key="2">
    <source>
        <dbReference type="Proteomes" id="UP000310108"/>
    </source>
</evidence>
<proteinExistence type="predicted"/>
<evidence type="ECO:0000313" key="1">
    <source>
        <dbReference type="EMBL" id="TKW49192.1"/>
    </source>
</evidence>
<sequence>MRFGSLFNCIVVRSWEGHVLEYRASTTFNSLSHYPEPILQDDPLVCGLIKGAFELPDGEAQAESKILRHEPSSINMKIDFER</sequence>
<accession>A0A4U6X1E4</accession>
<protein>
    <submittedName>
        <fullName evidence="1">Uncharacterized protein</fullName>
    </submittedName>
</protein>
<name>A0A4U6X1E4_9PEZI</name>